<reference evidence="4" key="5">
    <citation type="submission" date="2015-06" db="UniProtKB">
        <authorList>
            <consortium name="EnsemblFungi"/>
        </authorList>
    </citation>
    <scope>IDENTIFICATION</scope>
    <source>
        <strain evidence="4">ATCC 64411</strain>
    </source>
</reference>
<reference evidence="3" key="1">
    <citation type="submission" date="2010-05" db="EMBL/GenBank/DDBJ databases">
        <title>The Genome Sequence of Magnaporthe poae strain ATCC 64411.</title>
        <authorList>
            <consortium name="The Broad Institute Genome Sequencing Platform"/>
            <consortium name="Broad Institute Genome Sequencing Center for Infectious Disease"/>
            <person name="Ma L.-J."/>
            <person name="Dead R."/>
            <person name="Young S."/>
            <person name="Zeng Q."/>
            <person name="Koehrsen M."/>
            <person name="Alvarado L."/>
            <person name="Berlin A."/>
            <person name="Chapman S.B."/>
            <person name="Chen Z."/>
            <person name="Freedman E."/>
            <person name="Gellesch M."/>
            <person name="Goldberg J."/>
            <person name="Griggs A."/>
            <person name="Gujja S."/>
            <person name="Heilman E.R."/>
            <person name="Heiman D."/>
            <person name="Hepburn T."/>
            <person name="Howarth C."/>
            <person name="Jen D."/>
            <person name="Larson L."/>
            <person name="Mehta T."/>
            <person name="Neiman D."/>
            <person name="Pearson M."/>
            <person name="Roberts A."/>
            <person name="Saif S."/>
            <person name="Shea T."/>
            <person name="Shenoy N."/>
            <person name="Sisk P."/>
            <person name="Stolte C."/>
            <person name="Sykes S."/>
            <person name="Walk T."/>
            <person name="White J."/>
            <person name="Yandava C."/>
            <person name="Haas B."/>
            <person name="Nusbaum C."/>
            <person name="Birren B."/>
        </authorList>
    </citation>
    <scope>NUCLEOTIDE SEQUENCE</scope>
    <source>
        <strain evidence="3">ATCC 64411</strain>
    </source>
</reference>
<reference evidence="3" key="3">
    <citation type="submission" date="2011-03" db="EMBL/GenBank/DDBJ databases">
        <title>Annotation of Magnaporthe poae ATCC 64411.</title>
        <authorList>
            <person name="Ma L.-J."/>
            <person name="Dead R."/>
            <person name="Young S.K."/>
            <person name="Zeng Q."/>
            <person name="Gargeya S."/>
            <person name="Fitzgerald M."/>
            <person name="Haas B."/>
            <person name="Abouelleil A."/>
            <person name="Alvarado L."/>
            <person name="Arachchi H.M."/>
            <person name="Berlin A."/>
            <person name="Brown A."/>
            <person name="Chapman S.B."/>
            <person name="Chen Z."/>
            <person name="Dunbar C."/>
            <person name="Freedman E."/>
            <person name="Gearin G."/>
            <person name="Gellesch M."/>
            <person name="Goldberg J."/>
            <person name="Griggs A."/>
            <person name="Gujja S."/>
            <person name="Heiman D."/>
            <person name="Howarth C."/>
            <person name="Larson L."/>
            <person name="Lui A."/>
            <person name="MacDonald P.J.P."/>
            <person name="Mehta T."/>
            <person name="Montmayeur A."/>
            <person name="Murphy C."/>
            <person name="Neiman D."/>
            <person name="Pearson M."/>
            <person name="Priest M."/>
            <person name="Roberts A."/>
            <person name="Saif S."/>
            <person name="Shea T."/>
            <person name="Shenoy N."/>
            <person name="Sisk P."/>
            <person name="Stolte C."/>
            <person name="Sykes S."/>
            <person name="Yandava C."/>
            <person name="Wortman J."/>
            <person name="Nusbaum C."/>
            <person name="Birren B."/>
        </authorList>
    </citation>
    <scope>NUCLEOTIDE SEQUENCE</scope>
    <source>
        <strain evidence="3">ATCC 64411</strain>
    </source>
</reference>
<dbReference type="VEuPathDB" id="FungiDB:MAPG_00282"/>
<proteinExistence type="predicted"/>
<protein>
    <submittedName>
        <fullName evidence="3 4">Uncharacterized protein</fullName>
    </submittedName>
</protein>
<keyword evidence="2" id="KW-0732">Signal</keyword>
<keyword evidence="5" id="KW-1185">Reference proteome</keyword>
<organism evidence="4 5">
    <name type="scientific">Magnaporthiopsis poae (strain ATCC 64411 / 73-15)</name>
    <name type="common">Kentucky bluegrass fungus</name>
    <name type="synonym">Magnaporthe poae</name>
    <dbReference type="NCBI Taxonomy" id="644358"/>
    <lineage>
        <taxon>Eukaryota</taxon>
        <taxon>Fungi</taxon>
        <taxon>Dikarya</taxon>
        <taxon>Ascomycota</taxon>
        <taxon>Pezizomycotina</taxon>
        <taxon>Sordariomycetes</taxon>
        <taxon>Sordariomycetidae</taxon>
        <taxon>Magnaporthales</taxon>
        <taxon>Magnaporthaceae</taxon>
        <taxon>Magnaporthiopsis</taxon>
    </lineage>
</organism>
<reference evidence="4" key="4">
    <citation type="journal article" date="2015" name="G3 (Bethesda)">
        <title>Genome sequences of three phytopathogenic species of the Magnaporthaceae family of fungi.</title>
        <authorList>
            <person name="Okagaki L.H."/>
            <person name="Nunes C.C."/>
            <person name="Sailsbery J."/>
            <person name="Clay B."/>
            <person name="Brown D."/>
            <person name="John T."/>
            <person name="Oh Y."/>
            <person name="Young N."/>
            <person name="Fitzgerald M."/>
            <person name="Haas B.J."/>
            <person name="Zeng Q."/>
            <person name="Young S."/>
            <person name="Adiconis X."/>
            <person name="Fan L."/>
            <person name="Levin J.Z."/>
            <person name="Mitchell T.K."/>
            <person name="Okubara P.A."/>
            <person name="Farman M.L."/>
            <person name="Kohn L.M."/>
            <person name="Birren B."/>
            <person name="Ma L.-J."/>
            <person name="Dean R.A."/>
        </authorList>
    </citation>
    <scope>NUCLEOTIDE SEQUENCE</scope>
    <source>
        <strain evidence="4">ATCC 64411 / 73-15</strain>
    </source>
</reference>
<evidence type="ECO:0000313" key="3">
    <source>
        <dbReference type="EMBL" id="KLU81188.1"/>
    </source>
</evidence>
<feature type="chain" id="PRO_5009385149" evidence="2">
    <location>
        <begin position="20"/>
        <end position="185"/>
    </location>
</feature>
<dbReference type="Proteomes" id="UP000011715">
    <property type="component" value="Unassembled WGS sequence"/>
</dbReference>
<name>A0A0C4DKK7_MAGP6</name>
<feature type="signal peptide" evidence="2">
    <location>
        <begin position="1"/>
        <end position="19"/>
    </location>
</feature>
<dbReference type="EMBL" id="GL876966">
    <property type="protein sequence ID" value="KLU81188.1"/>
    <property type="molecule type" value="Genomic_DNA"/>
</dbReference>
<evidence type="ECO:0000313" key="4">
    <source>
        <dbReference type="EnsemblFungi" id="MAPG_00282T0"/>
    </source>
</evidence>
<sequence>MKAVSFISAVLLLASGASATAAPSSDLGVRSDVAAEEAPQMIAARWVGTTCKPGPRHKCLAGRPGGRLGGRLGRTEKRAIDVEEITKRAVDVEELSKREADVNEIVKRAKHHGGRPSPEFDRRYKNLFATCKSRECLIEKRAVEVEELSKRRSEAALARKMEYANRPGPRPRLPCDRKPGNYCLH</sequence>
<evidence type="ECO:0000256" key="2">
    <source>
        <dbReference type="SAM" id="SignalP"/>
    </source>
</evidence>
<accession>A0A0C4DKK7</accession>
<reference evidence="5" key="2">
    <citation type="submission" date="2010-05" db="EMBL/GenBank/DDBJ databases">
        <title>The genome sequence of Magnaporthe poae strain ATCC 64411.</title>
        <authorList>
            <person name="Ma L.-J."/>
            <person name="Dead R."/>
            <person name="Young S."/>
            <person name="Zeng Q."/>
            <person name="Koehrsen M."/>
            <person name="Alvarado L."/>
            <person name="Berlin A."/>
            <person name="Chapman S.B."/>
            <person name="Chen Z."/>
            <person name="Freedman E."/>
            <person name="Gellesch M."/>
            <person name="Goldberg J."/>
            <person name="Griggs A."/>
            <person name="Gujja S."/>
            <person name="Heilman E.R."/>
            <person name="Heiman D."/>
            <person name="Hepburn T."/>
            <person name="Howarth C."/>
            <person name="Jen D."/>
            <person name="Larson L."/>
            <person name="Mehta T."/>
            <person name="Neiman D."/>
            <person name="Pearson M."/>
            <person name="Roberts A."/>
            <person name="Saif S."/>
            <person name="Shea T."/>
            <person name="Shenoy N."/>
            <person name="Sisk P."/>
            <person name="Stolte C."/>
            <person name="Sykes S."/>
            <person name="Walk T."/>
            <person name="White J."/>
            <person name="Yandava C."/>
            <person name="Haas B."/>
            <person name="Nusbaum C."/>
            <person name="Birren B."/>
        </authorList>
    </citation>
    <scope>NUCLEOTIDE SEQUENCE [LARGE SCALE GENOMIC DNA]</scope>
    <source>
        <strain evidence="5">ATCC 64411 / 73-15</strain>
    </source>
</reference>
<feature type="region of interest" description="Disordered" evidence="1">
    <location>
        <begin position="164"/>
        <end position="185"/>
    </location>
</feature>
<evidence type="ECO:0000256" key="1">
    <source>
        <dbReference type="SAM" id="MobiDB-lite"/>
    </source>
</evidence>
<evidence type="ECO:0000313" key="5">
    <source>
        <dbReference type="Proteomes" id="UP000011715"/>
    </source>
</evidence>
<dbReference type="AlphaFoldDB" id="A0A0C4DKK7"/>
<gene>
    <name evidence="3" type="ORF">MAPG_00282</name>
</gene>
<dbReference type="EnsemblFungi" id="MAPG_00282T0">
    <property type="protein sequence ID" value="MAPG_00282T0"/>
    <property type="gene ID" value="MAPG_00282"/>
</dbReference>
<dbReference type="EMBL" id="ADBL01000064">
    <property type="status" value="NOT_ANNOTATED_CDS"/>
    <property type="molecule type" value="Genomic_DNA"/>
</dbReference>